<gene>
    <name evidence="2" type="ORF">B4110_0195</name>
</gene>
<keyword evidence="1" id="KW-0812">Transmembrane</keyword>
<proteinExistence type="predicted"/>
<organism evidence="2 3">
    <name type="scientific">Parageobacillus toebii</name>
    <dbReference type="NCBI Taxonomy" id="153151"/>
    <lineage>
        <taxon>Bacteria</taxon>
        <taxon>Bacillati</taxon>
        <taxon>Bacillota</taxon>
        <taxon>Bacilli</taxon>
        <taxon>Bacillales</taxon>
        <taxon>Anoxybacillaceae</taxon>
        <taxon>Parageobacillus</taxon>
    </lineage>
</organism>
<dbReference type="RefSeq" id="WP_003253483.1">
    <property type="nucleotide sequence ID" value="NZ_LQYW01000187.1"/>
</dbReference>
<dbReference type="GeneID" id="56924679"/>
<dbReference type="PATRIC" id="fig|153151.4.peg.2342"/>
<evidence type="ECO:0000313" key="3">
    <source>
        <dbReference type="Proteomes" id="UP000075324"/>
    </source>
</evidence>
<feature type="transmembrane region" description="Helical" evidence="1">
    <location>
        <begin position="20"/>
        <end position="43"/>
    </location>
</feature>
<name>A0A150MBS5_9BACL</name>
<dbReference type="AlphaFoldDB" id="A0A150MBS5"/>
<dbReference type="EMBL" id="LQYW01000187">
    <property type="protein sequence ID" value="KYD21868.1"/>
    <property type="molecule type" value="Genomic_DNA"/>
</dbReference>
<keyword evidence="1" id="KW-0472">Membrane</keyword>
<feature type="transmembrane region" description="Helical" evidence="1">
    <location>
        <begin position="285"/>
        <end position="310"/>
    </location>
</feature>
<comment type="caution">
    <text evidence="2">The sequence shown here is derived from an EMBL/GenBank/DDBJ whole genome shotgun (WGS) entry which is preliminary data.</text>
</comment>
<evidence type="ECO:0000256" key="1">
    <source>
        <dbReference type="SAM" id="Phobius"/>
    </source>
</evidence>
<feature type="transmembrane region" description="Helical" evidence="1">
    <location>
        <begin position="341"/>
        <end position="360"/>
    </location>
</feature>
<reference evidence="2 3" key="1">
    <citation type="submission" date="2016-01" db="EMBL/GenBank/DDBJ databases">
        <title>Draft Genome Sequences of Seven Thermophilic Sporeformers Isolated from Foods.</title>
        <authorList>
            <person name="Berendsen E.M."/>
            <person name="Wells-Bennik M.H."/>
            <person name="Krawcyk A.O."/>
            <person name="De Jong A."/>
            <person name="Holsappel S."/>
            <person name="Eijlander R.T."/>
            <person name="Kuipers O.P."/>
        </authorList>
    </citation>
    <scope>NUCLEOTIDE SEQUENCE [LARGE SCALE GENOMIC DNA]</scope>
    <source>
        <strain evidence="2 3">B4110</strain>
    </source>
</reference>
<accession>A0A150MBS5</accession>
<sequence length="411" mass="47105">MNKKIARQISKLILKKSSSYLKISIGLFILSLVLISTASVFFINQYLQVDKDFIRNDNTHMIEITSKREGNTQIQFLTFQDEDKVKEAISKHLPNVKFQLYKLYQLSFGVQDENGNTYFIYGLDEGAARLLGNCHLEVNTTCARKTIKQRSVLKIPVIDVQEGGFSSQQNVDFPVANQGGVFERNPFTLYEGDEVISDTGILYVGSHTFEKMIEIAFHVRWDEFVKKYDQDNPFGIQVLKNMYIYVDKITDVEAAARLLNDLGYNTRYTFKAFDNFTGSMKNTAILASLLALVILLITATHVILSFNSYLKVQQRDMGILKQYGYSNESVQEIYSYNINHIFFKVIAVIISYTILVGLLLVPLHSIGYLIFLVIFLLLILLLINRVIVHIILKKYTSKGIIELLKMNKEFE</sequence>
<evidence type="ECO:0000313" key="2">
    <source>
        <dbReference type="EMBL" id="KYD21868.1"/>
    </source>
</evidence>
<protein>
    <recommendedName>
        <fullName evidence="4">ABC3 transporter permease protein domain-containing protein</fullName>
    </recommendedName>
</protein>
<evidence type="ECO:0008006" key="4">
    <source>
        <dbReference type="Google" id="ProtNLM"/>
    </source>
</evidence>
<feature type="transmembrane region" description="Helical" evidence="1">
    <location>
        <begin position="366"/>
        <end position="388"/>
    </location>
</feature>
<keyword evidence="1" id="KW-1133">Transmembrane helix</keyword>
<dbReference type="Proteomes" id="UP000075324">
    <property type="component" value="Unassembled WGS sequence"/>
</dbReference>